<protein>
    <submittedName>
        <fullName evidence="1">Uncharacterized protein</fullName>
    </submittedName>
</protein>
<keyword evidence="2" id="KW-1185">Reference proteome</keyword>
<dbReference type="InParanoid" id="A0A2P6NE32"/>
<dbReference type="Proteomes" id="UP000241769">
    <property type="component" value="Unassembled WGS sequence"/>
</dbReference>
<reference evidence="1 2" key="1">
    <citation type="journal article" date="2018" name="Genome Biol. Evol.">
        <title>Multiple Roots of Fruiting Body Formation in Amoebozoa.</title>
        <authorList>
            <person name="Hillmann F."/>
            <person name="Forbes G."/>
            <person name="Novohradska S."/>
            <person name="Ferling I."/>
            <person name="Riege K."/>
            <person name="Groth M."/>
            <person name="Westermann M."/>
            <person name="Marz M."/>
            <person name="Spaller T."/>
            <person name="Winckler T."/>
            <person name="Schaap P."/>
            <person name="Glockner G."/>
        </authorList>
    </citation>
    <scope>NUCLEOTIDE SEQUENCE [LARGE SCALE GENOMIC DNA]</scope>
    <source>
        <strain evidence="1 2">Jena</strain>
    </source>
</reference>
<dbReference type="AlphaFoldDB" id="A0A2P6NE32"/>
<evidence type="ECO:0000313" key="1">
    <source>
        <dbReference type="EMBL" id="PRP82217.1"/>
    </source>
</evidence>
<gene>
    <name evidence="1" type="ORF">PROFUN_06229</name>
</gene>
<dbReference type="EMBL" id="MDYQ01000107">
    <property type="protein sequence ID" value="PRP82217.1"/>
    <property type="molecule type" value="Genomic_DNA"/>
</dbReference>
<dbReference type="STRING" id="1890364.A0A2P6NE32"/>
<organism evidence="1 2">
    <name type="scientific">Planoprotostelium fungivorum</name>
    <dbReference type="NCBI Taxonomy" id="1890364"/>
    <lineage>
        <taxon>Eukaryota</taxon>
        <taxon>Amoebozoa</taxon>
        <taxon>Evosea</taxon>
        <taxon>Variosea</taxon>
        <taxon>Cavosteliida</taxon>
        <taxon>Cavosteliaceae</taxon>
        <taxon>Planoprotostelium</taxon>
    </lineage>
</organism>
<comment type="caution">
    <text evidence="1">The sequence shown here is derived from an EMBL/GenBank/DDBJ whole genome shotgun (WGS) entry which is preliminary data.</text>
</comment>
<accession>A0A2P6NE32</accession>
<evidence type="ECO:0000313" key="2">
    <source>
        <dbReference type="Proteomes" id="UP000241769"/>
    </source>
</evidence>
<proteinExistence type="predicted"/>
<name>A0A2P6NE32_9EUKA</name>
<sequence length="428" mass="49354">MLSIIPHRIKSKHVKWLSALSVIVFLSLAIASNRGLREEEWSSTNLRRELKSKKILFVSQGGITDDVEGTLSSLGTFNMTRIQIQGHMGTSTITEDIAARWYTKNKHQYCSKEYDMIIIGDVVGFSRPFLTYNCPLPIVIYITDRYDQDLLEDLSYCQLISEGCRRENVLCITNNEVEKVYALRVHDAAIWIRDIIPLSGMTLESKLEQRQRTKTVELPQATDETYFISDSGINYENFLKPMMRKIKTSPIIIPHNAHGGAKEMKDRLLIYAPHQLTSTNFYENLSQGVPNLKLFLSWKPKIAGIPSSHLTVHEMTQMNEWYNPAFSQFICYFKKPTDLLEQSMFRKSCSSSAPNIRKEMQKYMQQHQTTVQNKWIKVDVHNNKRLIQKKNSCKSDRIGREHIGRSEETSSTSIIISSEQECKVKMIV</sequence>